<dbReference type="SUPFAM" id="SSF69318">
    <property type="entry name" value="Integrin alpha N-terminal domain"/>
    <property type="match status" value="1"/>
</dbReference>
<name>X0S3M1_9ZZZZ</name>
<dbReference type="InterPro" id="IPR015943">
    <property type="entry name" value="WD40/YVTN_repeat-like_dom_sf"/>
</dbReference>
<sequence>VGDFDSDGWLEMYSQGGVNGLAASRLPAEPLWYHRLADQGLYGSITDTRFQGLADIDGDGHTELGAGLRKGEFRCYDAANGDLKWSVYIGSPTTDVCAADVDGDGTDEFLFGTENGYLYALGSGKDDPVLWKVDLGAPVGAPIVVDLDRDGIGEILVVTRDGKLQCLR</sequence>
<comment type="caution">
    <text evidence="1">The sequence shown here is derived from an EMBL/GenBank/DDBJ whole genome shotgun (WGS) entry which is preliminary data.</text>
</comment>
<feature type="non-terminal residue" evidence="1">
    <location>
        <position position="1"/>
    </location>
</feature>
<dbReference type="Gene3D" id="2.130.10.10">
    <property type="entry name" value="YVTN repeat-like/Quinoprotein amine dehydrogenase"/>
    <property type="match status" value="1"/>
</dbReference>
<dbReference type="AlphaFoldDB" id="X0S3M1"/>
<protein>
    <submittedName>
        <fullName evidence="1">Uncharacterized protein</fullName>
    </submittedName>
</protein>
<organism evidence="1">
    <name type="scientific">marine sediment metagenome</name>
    <dbReference type="NCBI Taxonomy" id="412755"/>
    <lineage>
        <taxon>unclassified sequences</taxon>
        <taxon>metagenomes</taxon>
        <taxon>ecological metagenomes</taxon>
    </lineage>
</organism>
<reference evidence="1" key="1">
    <citation type="journal article" date="2014" name="Front. Microbiol.">
        <title>High frequency of phylogenetically diverse reductive dehalogenase-homologous genes in deep subseafloor sedimentary metagenomes.</title>
        <authorList>
            <person name="Kawai M."/>
            <person name="Futagami T."/>
            <person name="Toyoda A."/>
            <person name="Takaki Y."/>
            <person name="Nishi S."/>
            <person name="Hori S."/>
            <person name="Arai W."/>
            <person name="Tsubouchi T."/>
            <person name="Morono Y."/>
            <person name="Uchiyama I."/>
            <person name="Ito T."/>
            <person name="Fujiyama A."/>
            <person name="Inagaki F."/>
            <person name="Takami H."/>
        </authorList>
    </citation>
    <scope>NUCLEOTIDE SEQUENCE</scope>
    <source>
        <strain evidence="1">Expedition CK06-06</strain>
    </source>
</reference>
<accession>X0S3M1</accession>
<dbReference type="EMBL" id="BARS01005210">
    <property type="protein sequence ID" value="GAF69846.1"/>
    <property type="molecule type" value="Genomic_DNA"/>
</dbReference>
<proteinExistence type="predicted"/>
<dbReference type="InterPro" id="IPR028994">
    <property type="entry name" value="Integrin_alpha_N"/>
</dbReference>
<gene>
    <name evidence="1" type="ORF">S01H1_10204</name>
</gene>
<evidence type="ECO:0000313" key="1">
    <source>
        <dbReference type="EMBL" id="GAF69846.1"/>
    </source>
</evidence>